<dbReference type="PANTHER" id="PTHR11686:SF54">
    <property type="entry name" value="GLUTATHIONE HYDROLASE 7"/>
    <property type="match status" value="1"/>
</dbReference>
<keyword evidence="3" id="KW-1185">Reference proteome</keyword>
<evidence type="ECO:0000313" key="3">
    <source>
        <dbReference type="Proteomes" id="UP001627154"/>
    </source>
</evidence>
<evidence type="ECO:0008006" key="4">
    <source>
        <dbReference type="Google" id="ProtNLM"/>
    </source>
</evidence>
<dbReference type="InterPro" id="IPR000101">
    <property type="entry name" value="GGT_peptidase"/>
</dbReference>
<protein>
    <recommendedName>
        <fullName evidence="4">Gamma-glutamyltransferase</fullName>
    </recommendedName>
</protein>
<evidence type="ECO:0000313" key="2">
    <source>
        <dbReference type="EMBL" id="KAL3387399.1"/>
    </source>
</evidence>
<dbReference type="AlphaFoldDB" id="A0ABD2W3Y1"/>
<dbReference type="EMBL" id="JBJJXI010000137">
    <property type="protein sequence ID" value="KAL3387399.1"/>
    <property type="molecule type" value="Genomic_DNA"/>
</dbReference>
<accession>A0ABD2W3Y1</accession>
<dbReference type="PRINTS" id="PR01210">
    <property type="entry name" value="GGTRANSPTASE"/>
</dbReference>
<dbReference type="Proteomes" id="UP001627154">
    <property type="component" value="Unassembled WGS sequence"/>
</dbReference>
<keyword evidence="1" id="KW-0812">Transmembrane</keyword>
<dbReference type="PANTHER" id="PTHR11686">
    <property type="entry name" value="GAMMA GLUTAMYL TRANSPEPTIDASE"/>
    <property type="match status" value="1"/>
</dbReference>
<proteinExistence type="predicted"/>
<feature type="transmembrane region" description="Helical" evidence="1">
    <location>
        <begin position="31"/>
        <end position="53"/>
    </location>
</feature>
<sequence>MNYIRQTPSEECPLTKEKANWSLNDCCGFRAIICSFIGLTVVITLALVLQLVYDDDTFQGNLNIHGAVATDYTNCSQIGTKILRKGGNALDAAIAATLCMSVVAPHKASLGSGGYIMLYNHKDQEEPIIIDFLNNLIPDEFEKNKIRIPALLRGLEYAHKYIQGKLPWQDLVEPSINLAKNGFEISRDYANEATKNSDLGSFGSTNAGEILKIPKLASTLQIVSQFGADAFYNGTLSSRILSNYTNNDKLFNELASYEPSIMKAEKSILSQFAIFYPSTTNYAQLIIEEMNKLNISKENASSIESEIKTAETIIKLMRQLNNPYIKYTEARKYTGVSAVDWQDTYVTIITGLGSHFDVNYETEAGFAFDSITNQDALLSFTPIIFHDETAVCGLRGVFSSDDAIVAGQILYNLILRSMNVSLAVEYARYYVLSDGITVEKDERQSSNRLLHDSLLAIDKTSTTDVEMIMKSVNVIIKRKNLISGHSDSRGDGLASRF</sequence>
<dbReference type="InterPro" id="IPR029055">
    <property type="entry name" value="Ntn_hydrolases_N"/>
</dbReference>
<comment type="caution">
    <text evidence="2">The sequence shown here is derived from an EMBL/GenBank/DDBJ whole genome shotgun (WGS) entry which is preliminary data.</text>
</comment>
<dbReference type="SUPFAM" id="SSF56235">
    <property type="entry name" value="N-terminal nucleophile aminohydrolases (Ntn hydrolases)"/>
    <property type="match status" value="1"/>
</dbReference>
<keyword evidence="1" id="KW-1133">Transmembrane helix</keyword>
<evidence type="ECO:0000256" key="1">
    <source>
        <dbReference type="SAM" id="Phobius"/>
    </source>
</evidence>
<name>A0ABD2W3Y1_9HYME</name>
<dbReference type="Gene3D" id="3.60.20.40">
    <property type="match status" value="1"/>
</dbReference>
<dbReference type="InterPro" id="IPR043137">
    <property type="entry name" value="GGT_ssub_C"/>
</dbReference>
<reference evidence="2 3" key="1">
    <citation type="journal article" date="2024" name="bioRxiv">
        <title>A reference genome for Trichogramma kaykai: A tiny desert-dwelling parasitoid wasp with competing sex-ratio distorters.</title>
        <authorList>
            <person name="Culotta J."/>
            <person name="Lindsey A.R."/>
        </authorList>
    </citation>
    <scope>NUCLEOTIDE SEQUENCE [LARGE SCALE GENOMIC DNA]</scope>
    <source>
        <strain evidence="2 3">KSX58</strain>
    </source>
</reference>
<organism evidence="2 3">
    <name type="scientific">Trichogramma kaykai</name>
    <dbReference type="NCBI Taxonomy" id="54128"/>
    <lineage>
        <taxon>Eukaryota</taxon>
        <taxon>Metazoa</taxon>
        <taxon>Ecdysozoa</taxon>
        <taxon>Arthropoda</taxon>
        <taxon>Hexapoda</taxon>
        <taxon>Insecta</taxon>
        <taxon>Pterygota</taxon>
        <taxon>Neoptera</taxon>
        <taxon>Endopterygota</taxon>
        <taxon>Hymenoptera</taxon>
        <taxon>Apocrita</taxon>
        <taxon>Proctotrupomorpha</taxon>
        <taxon>Chalcidoidea</taxon>
        <taxon>Trichogrammatidae</taxon>
        <taxon>Trichogramma</taxon>
    </lineage>
</organism>
<gene>
    <name evidence="2" type="ORF">TKK_017335</name>
</gene>
<dbReference type="Pfam" id="PF01019">
    <property type="entry name" value="G_glu_transpept"/>
    <property type="match status" value="1"/>
</dbReference>
<keyword evidence="1" id="KW-0472">Membrane</keyword>